<reference evidence="20 21" key="1">
    <citation type="submission" date="2017-08" db="EMBL/GenBank/DDBJ databases">
        <title>The complete genome sequence of Nocardiopsis gilva YIM 90087.</title>
        <authorList>
            <person name="Yin M."/>
            <person name="Tang S."/>
        </authorList>
    </citation>
    <scope>NUCLEOTIDE SEQUENCE [LARGE SCALE GENOMIC DNA]</scope>
    <source>
        <strain evidence="20 21">YIM 90087</strain>
    </source>
</reference>
<sequence length="243" mass="25070">MYTFGPIAAAIAVVSTVLTTLTAVATPVAGAAGAAVAIVCLTAVVRLAVLPLSVAQVRGEKARARLAPKLTALREKYAKNPERMLAEQRRVYAEEGSSPLAGCLPMFAQMPVFIVLNGVFTSATIAGAPNDLLTHTLGGIPLGARLGDVLGGGLTPQVLVYISLLVVIAAVAWASRRWLTLPALRASAESGGPELPGARMMSFLSFGTVAIAAFVPLAAGLYLATSTAWTVAERLALRHLITG</sequence>
<keyword evidence="7" id="KW-0653">Protein transport</keyword>
<gene>
    <name evidence="20" type="ORF">CDO52_04180</name>
</gene>
<comment type="subunit">
    <text evidence="12">Interacts with the Sec translocase complex via SecD. Specifically interacts with transmembrane segments of nascent integral membrane proteins during membrane integration.</text>
</comment>
<comment type="function">
    <text evidence="11">Required for the insertion and/or proper folding and/or complex formation of integral membrane proteins into the membrane. Involved in integration of membrane proteins that insert both dependently and independently of the Sec translocase complex, as well as at least some lipoproteins. Aids folding of multispanning membrane proteins.</text>
</comment>
<dbReference type="GO" id="GO:0015031">
    <property type="term" value="P:protein transport"/>
    <property type="evidence" value="ECO:0007669"/>
    <property type="project" value="UniProtKB-KW"/>
</dbReference>
<dbReference type="OrthoDB" id="9780552at2"/>
<feature type="chain" id="PRO_5011265787" description="Membrane protein insertase YidC" evidence="18">
    <location>
        <begin position="26"/>
        <end position="243"/>
    </location>
</feature>
<name>A0A223S1U0_9ACTN</name>
<keyword evidence="4" id="KW-0813">Transport</keyword>
<dbReference type="RefSeq" id="WP_017620714.1">
    <property type="nucleotide sequence ID" value="NZ_ANBG01000347.1"/>
</dbReference>
<dbReference type="InterPro" id="IPR047196">
    <property type="entry name" value="YidC_ALB_C"/>
</dbReference>
<dbReference type="KEGG" id="ngv:CDO52_04180"/>
<keyword evidence="10" id="KW-0143">Chaperone</keyword>
<evidence type="ECO:0000256" key="8">
    <source>
        <dbReference type="ARBA" id="ARBA00022989"/>
    </source>
</evidence>
<dbReference type="PANTHER" id="PTHR12428:SF65">
    <property type="entry name" value="CYTOCHROME C OXIDASE ASSEMBLY PROTEIN COX18, MITOCHONDRIAL"/>
    <property type="match status" value="1"/>
</dbReference>
<keyword evidence="5" id="KW-1003">Cell membrane</keyword>
<evidence type="ECO:0000256" key="2">
    <source>
        <dbReference type="ARBA" id="ARBA00010527"/>
    </source>
</evidence>
<dbReference type="GO" id="GO:0005886">
    <property type="term" value="C:plasma membrane"/>
    <property type="evidence" value="ECO:0007669"/>
    <property type="project" value="UniProtKB-SubCell"/>
</dbReference>
<dbReference type="InterPro" id="IPR028055">
    <property type="entry name" value="YidC/Oxa/ALB_C"/>
</dbReference>
<dbReference type="CDD" id="cd20070">
    <property type="entry name" value="5TM_YidC_Alb3"/>
    <property type="match status" value="1"/>
</dbReference>
<comment type="similarity">
    <text evidence="2">Belongs to the OXA1/ALB3/YidC family. Type 1 subfamily.</text>
</comment>
<feature type="signal peptide" evidence="18">
    <location>
        <begin position="1"/>
        <end position="25"/>
    </location>
</feature>
<keyword evidence="21" id="KW-1185">Reference proteome</keyword>
<feature type="transmembrane region" description="Helical" evidence="17">
    <location>
        <begin position="158"/>
        <end position="175"/>
    </location>
</feature>
<evidence type="ECO:0000256" key="4">
    <source>
        <dbReference type="ARBA" id="ARBA00022448"/>
    </source>
</evidence>
<evidence type="ECO:0000256" key="16">
    <source>
        <dbReference type="RuleBase" id="RU003945"/>
    </source>
</evidence>
<feature type="transmembrane region" description="Helical" evidence="17">
    <location>
        <begin position="203"/>
        <end position="224"/>
    </location>
</feature>
<dbReference type="NCBIfam" id="TIGR03592">
    <property type="entry name" value="yidC_oxa1_cterm"/>
    <property type="match status" value="1"/>
</dbReference>
<feature type="domain" description="Membrane insertase YidC/Oxa/ALB C-terminal" evidence="19">
    <location>
        <begin position="35"/>
        <end position="237"/>
    </location>
</feature>
<evidence type="ECO:0000256" key="3">
    <source>
        <dbReference type="ARBA" id="ARBA00015325"/>
    </source>
</evidence>
<evidence type="ECO:0000256" key="10">
    <source>
        <dbReference type="ARBA" id="ARBA00023186"/>
    </source>
</evidence>
<evidence type="ECO:0000313" key="20">
    <source>
        <dbReference type="EMBL" id="ASU82084.1"/>
    </source>
</evidence>
<keyword evidence="18" id="KW-0732">Signal</keyword>
<accession>A0A223S1U0</accession>
<evidence type="ECO:0000256" key="18">
    <source>
        <dbReference type="SAM" id="SignalP"/>
    </source>
</evidence>
<dbReference type="GO" id="GO:0032977">
    <property type="term" value="F:membrane insertase activity"/>
    <property type="evidence" value="ECO:0007669"/>
    <property type="project" value="InterPro"/>
</dbReference>
<evidence type="ECO:0000256" key="1">
    <source>
        <dbReference type="ARBA" id="ARBA00004651"/>
    </source>
</evidence>
<protein>
    <recommendedName>
        <fullName evidence="3">Membrane protein insertase YidC</fullName>
    </recommendedName>
    <alternativeName>
        <fullName evidence="15">Foldase YidC</fullName>
    </alternativeName>
    <alternativeName>
        <fullName evidence="14">Membrane integrase YidC</fullName>
    </alternativeName>
    <alternativeName>
        <fullName evidence="13">Membrane protein YidC</fullName>
    </alternativeName>
</protein>
<dbReference type="Pfam" id="PF02096">
    <property type="entry name" value="60KD_IMP"/>
    <property type="match status" value="1"/>
</dbReference>
<evidence type="ECO:0000256" key="17">
    <source>
        <dbReference type="SAM" id="Phobius"/>
    </source>
</evidence>
<comment type="subcellular location">
    <subcellularLocation>
        <location evidence="1">Cell membrane</location>
        <topology evidence="1">Multi-pass membrane protein</topology>
    </subcellularLocation>
    <subcellularLocation>
        <location evidence="16">Membrane</location>
        <topology evidence="16">Multi-pass membrane protein</topology>
    </subcellularLocation>
</comment>
<feature type="transmembrane region" description="Helical" evidence="17">
    <location>
        <begin position="33"/>
        <end position="55"/>
    </location>
</feature>
<dbReference type="Proteomes" id="UP000215005">
    <property type="component" value="Chromosome"/>
</dbReference>
<keyword evidence="6 16" id="KW-0812">Transmembrane</keyword>
<evidence type="ECO:0000256" key="9">
    <source>
        <dbReference type="ARBA" id="ARBA00023136"/>
    </source>
</evidence>
<evidence type="ECO:0000256" key="11">
    <source>
        <dbReference type="ARBA" id="ARBA00025034"/>
    </source>
</evidence>
<proteinExistence type="inferred from homology"/>
<evidence type="ECO:0000256" key="6">
    <source>
        <dbReference type="ARBA" id="ARBA00022692"/>
    </source>
</evidence>
<evidence type="ECO:0000313" key="21">
    <source>
        <dbReference type="Proteomes" id="UP000215005"/>
    </source>
</evidence>
<evidence type="ECO:0000256" key="15">
    <source>
        <dbReference type="ARBA" id="ARBA00033342"/>
    </source>
</evidence>
<dbReference type="PANTHER" id="PTHR12428">
    <property type="entry name" value="OXA1"/>
    <property type="match status" value="1"/>
</dbReference>
<organism evidence="20 21">
    <name type="scientific">Nocardiopsis gilva YIM 90087</name>
    <dbReference type="NCBI Taxonomy" id="1235441"/>
    <lineage>
        <taxon>Bacteria</taxon>
        <taxon>Bacillati</taxon>
        <taxon>Actinomycetota</taxon>
        <taxon>Actinomycetes</taxon>
        <taxon>Streptosporangiales</taxon>
        <taxon>Nocardiopsidaceae</taxon>
        <taxon>Nocardiopsis</taxon>
    </lineage>
</organism>
<evidence type="ECO:0000256" key="7">
    <source>
        <dbReference type="ARBA" id="ARBA00022927"/>
    </source>
</evidence>
<keyword evidence="9 17" id="KW-0472">Membrane</keyword>
<evidence type="ECO:0000256" key="12">
    <source>
        <dbReference type="ARBA" id="ARBA00026028"/>
    </source>
</evidence>
<evidence type="ECO:0000256" key="13">
    <source>
        <dbReference type="ARBA" id="ARBA00031538"/>
    </source>
</evidence>
<evidence type="ECO:0000256" key="5">
    <source>
        <dbReference type="ARBA" id="ARBA00022475"/>
    </source>
</evidence>
<dbReference type="InterPro" id="IPR001708">
    <property type="entry name" value="YidC/ALB3/OXA1/COX18"/>
</dbReference>
<dbReference type="AlphaFoldDB" id="A0A223S1U0"/>
<dbReference type="EMBL" id="CP022753">
    <property type="protein sequence ID" value="ASU82084.1"/>
    <property type="molecule type" value="Genomic_DNA"/>
</dbReference>
<evidence type="ECO:0000256" key="14">
    <source>
        <dbReference type="ARBA" id="ARBA00033245"/>
    </source>
</evidence>
<keyword evidence="8 17" id="KW-1133">Transmembrane helix</keyword>
<dbReference type="GO" id="GO:0051205">
    <property type="term" value="P:protein insertion into membrane"/>
    <property type="evidence" value="ECO:0007669"/>
    <property type="project" value="TreeGrafter"/>
</dbReference>
<evidence type="ECO:0000259" key="19">
    <source>
        <dbReference type="Pfam" id="PF02096"/>
    </source>
</evidence>